<dbReference type="EMBL" id="OX465078">
    <property type="protein sequence ID" value="CAI9270538.1"/>
    <property type="molecule type" value="Genomic_DNA"/>
</dbReference>
<dbReference type="Proteomes" id="UP001177003">
    <property type="component" value="Chromosome 2"/>
</dbReference>
<sequence>MVAYGFVLFSLCDGKRAETDDTVSNTPATLETFAERFQQTKRPLKKKNIQVQTVLDKRIVNNGVIWRCGLTPDSSFTVNALRSRWAYRIPITNKNFHRIKEIPLKVSCCICGAQWGRIPTTKELVKRWVNMENLTCQMCNVKEESTDHILVDCAYAKNVMEGVMRWCKVDTHMEDLQAVSDVLNLANKWGTCTKKWKPLDKEGMLEGAFLEAIFKEVFFNSTVPGTGCLP</sequence>
<reference evidence="2" key="1">
    <citation type="submission" date="2023-04" db="EMBL/GenBank/DDBJ databases">
        <authorList>
            <person name="Vijverberg K."/>
            <person name="Xiong W."/>
            <person name="Schranz E."/>
        </authorList>
    </citation>
    <scope>NUCLEOTIDE SEQUENCE</scope>
</reference>
<name>A0AA35VZL5_LACSI</name>
<dbReference type="Pfam" id="PF13966">
    <property type="entry name" value="zf-RVT"/>
    <property type="match status" value="1"/>
</dbReference>
<accession>A0AA35VZL5</accession>
<gene>
    <name evidence="2" type="ORF">LSALG_LOCUS10841</name>
</gene>
<evidence type="ECO:0000259" key="1">
    <source>
        <dbReference type="Pfam" id="PF13966"/>
    </source>
</evidence>
<dbReference type="InterPro" id="IPR026960">
    <property type="entry name" value="RVT-Znf"/>
</dbReference>
<proteinExistence type="predicted"/>
<keyword evidence="3" id="KW-1185">Reference proteome</keyword>
<protein>
    <recommendedName>
        <fullName evidence="1">Reverse transcriptase zinc-binding domain-containing protein</fullName>
    </recommendedName>
</protein>
<organism evidence="2 3">
    <name type="scientific">Lactuca saligna</name>
    <name type="common">Willowleaf lettuce</name>
    <dbReference type="NCBI Taxonomy" id="75948"/>
    <lineage>
        <taxon>Eukaryota</taxon>
        <taxon>Viridiplantae</taxon>
        <taxon>Streptophyta</taxon>
        <taxon>Embryophyta</taxon>
        <taxon>Tracheophyta</taxon>
        <taxon>Spermatophyta</taxon>
        <taxon>Magnoliopsida</taxon>
        <taxon>eudicotyledons</taxon>
        <taxon>Gunneridae</taxon>
        <taxon>Pentapetalae</taxon>
        <taxon>asterids</taxon>
        <taxon>campanulids</taxon>
        <taxon>Asterales</taxon>
        <taxon>Asteraceae</taxon>
        <taxon>Cichorioideae</taxon>
        <taxon>Cichorieae</taxon>
        <taxon>Lactucinae</taxon>
        <taxon>Lactuca</taxon>
    </lineage>
</organism>
<evidence type="ECO:0000313" key="2">
    <source>
        <dbReference type="EMBL" id="CAI9270538.1"/>
    </source>
</evidence>
<dbReference type="AlphaFoldDB" id="A0AA35VZL5"/>
<feature type="domain" description="Reverse transcriptase zinc-binding" evidence="1">
    <location>
        <begin position="99"/>
        <end position="158"/>
    </location>
</feature>
<evidence type="ECO:0000313" key="3">
    <source>
        <dbReference type="Proteomes" id="UP001177003"/>
    </source>
</evidence>